<dbReference type="InterPro" id="IPR023796">
    <property type="entry name" value="Serpin_dom"/>
</dbReference>
<dbReference type="Gene3D" id="3.30.497.10">
    <property type="entry name" value="Antithrombin, subunit I, domain 2"/>
    <property type="match status" value="1"/>
</dbReference>
<dbReference type="GeneID" id="117568149"/>
<comment type="subcellular location">
    <subcellularLocation>
        <location evidence="1">Membrane</location>
        <topology evidence="1">Multi-pass membrane protein</topology>
    </subcellularLocation>
</comment>
<feature type="transmembrane region" description="Helical" evidence="10">
    <location>
        <begin position="449"/>
        <end position="470"/>
    </location>
</feature>
<evidence type="ECO:0000256" key="4">
    <source>
        <dbReference type="ARBA" id="ARBA00022692"/>
    </source>
</evidence>
<dbReference type="PROSITE" id="PS50850">
    <property type="entry name" value="MFS"/>
    <property type="match status" value="1"/>
</dbReference>
<dbReference type="SUPFAM" id="SSF103473">
    <property type="entry name" value="MFS general substrate transporter"/>
    <property type="match status" value="1"/>
</dbReference>
<dbReference type="GO" id="GO:0004867">
    <property type="term" value="F:serine-type endopeptidase inhibitor activity"/>
    <property type="evidence" value="ECO:0007669"/>
    <property type="project" value="UniProtKB-KW"/>
</dbReference>
<keyword evidence="7 10" id="KW-0472">Membrane</keyword>
<feature type="transmembrane region" description="Helical" evidence="10">
    <location>
        <begin position="503"/>
        <end position="524"/>
    </location>
</feature>
<evidence type="ECO:0000256" key="9">
    <source>
        <dbReference type="SAM" id="MobiDB-lite"/>
    </source>
</evidence>
<dbReference type="InterPro" id="IPR044770">
    <property type="entry name" value="MFS_spinster-like"/>
</dbReference>
<evidence type="ECO:0000256" key="5">
    <source>
        <dbReference type="ARBA" id="ARBA00022900"/>
    </source>
</evidence>
<dbReference type="PANTHER" id="PTHR23505">
    <property type="entry name" value="SPINSTER"/>
    <property type="match status" value="1"/>
</dbReference>
<evidence type="ECO:0000313" key="13">
    <source>
        <dbReference type="RefSeq" id="XP_051860006.1"/>
    </source>
</evidence>
<keyword evidence="6 10" id="KW-1133">Transmembrane helix</keyword>
<reference evidence="13" key="1">
    <citation type="submission" date="2025-08" db="UniProtKB">
        <authorList>
            <consortium name="RefSeq"/>
        </authorList>
    </citation>
    <scope>IDENTIFICATION</scope>
    <source>
        <strain evidence="13">15112-1751.03</strain>
        <tissue evidence="13">Whole Adult</tissue>
    </source>
</reference>
<evidence type="ECO:0000256" key="7">
    <source>
        <dbReference type="ARBA" id="ARBA00023136"/>
    </source>
</evidence>
<feature type="transmembrane region" description="Helical" evidence="10">
    <location>
        <begin position="725"/>
        <end position="751"/>
    </location>
</feature>
<dbReference type="Proteomes" id="UP000515160">
    <property type="component" value="Chromosome 3"/>
</dbReference>
<feature type="domain" description="Major facilitator superfamily (MFS) profile" evidence="11">
    <location>
        <begin position="412"/>
        <end position="829"/>
    </location>
</feature>
<evidence type="ECO:0000313" key="12">
    <source>
        <dbReference type="Proteomes" id="UP000515160"/>
    </source>
</evidence>
<feature type="region of interest" description="Disordered" evidence="9">
    <location>
        <begin position="1"/>
        <end position="23"/>
    </location>
</feature>
<dbReference type="InterPro" id="IPR036186">
    <property type="entry name" value="Serpin_sf"/>
</dbReference>
<dbReference type="SUPFAM" id="SSF56574">
    <property type="entry name" value="Serpins"/>
    <property type="match status" value="1"/>
</dbReference>
<dbReference type="InterPro" id="IPR036259">
    <property type="entry name" value="MFS_trans_sf"/>
</dbReference>
<evidence type="ECO:0000256" key="2">
    <source>
        <dbReference type="ARBA" id="ARBA00022448"/>
    </source>
</evidence>
<feature type="transmembrane region" description="Helical" evidence="10">
    <location>
        <begin position="567"/>
        <end position="586"/>
    </location>
</feature>
<dbReference type="Gene3D" id="1.10.287.580">
    <property type="entry name" value="Helix hairpin bin"/>
    <property type="match status" value="1"/>
</dbReference>
<evidence type="ECO:0000256" key="1">
    <source>
        <dbReference type="ARBA" id="ARBA00004141"/>
    </source>
</evidence>
<protein>
    <submittedName>
        <fullName evidence="13">Uncharacterized protein LOC117568149 isoform X1</fullName>
    </submittedName>
</protein>
<evidence type="ECO:0000256" key="8">
    <source>
        <dbReference type="RuleBase" id="RU000411"/>
    </source>
</evidence>
<keyword evidence="3" id="KW-0646">Protease inhibitor</keyword>
<proteinExistence type="inferred from homology"/>
<dbReference type="CDD" id="cd17328">
    <property type="entry name" value="MFS_spinster_like"/>
    <property type="match status" value="1"/>
</dbReference>
<evidence type="ECO:0000256" key="3">
    <source>
        <dbReference type="ARBA" id="ARBA00022690"/>
    </source>
</evidence>
<keyword evidence="4 10" id="KW-0812">Transmembrane</keyword>
<name>A0A9C6W5G0_DROAB</name>
<dbReference type="CDD" id="cd19601">
    <property type="entry name" value="serpin42Da-like"/>
    <property type="match status" value="1"/>
</dbReference>
<dbReference type="RefSeq" id="XP_051860006.1">
    <property type="nucleotide sequence ID" value="XM_052004046.1"/>
</dbReference>
<dbReference type="OrthoDB" id="6770063at2759"/>
<dbReference type="GO" id="GO:0022857">
    <property type="term" value="F:transmembrane transporter activity"/>
    <property type="evidence" value="ECO:0007669"/>
    <property type="project" value="InterPro"/>
</dbReference>
<dbReference type="GO" id="GO:0016020">
    <property type="term" value="C:membrane"/>
    <property type="evidence" value="ECO:0007669"/>
    <property type="project" value="UniProtKB-SubCell"/>
</dbReference>
<dbReference type="PANTHER" id="PTHR23505:SF79">
    <property type="entry name" value="PROTEIN SPINSTER"/>
    <property type="match status" value="1"/>
</dbReference>
<dbReference type="AlphaFoldDB" id="A0A9C6W5G0"/>
<organism evidence="12 13">
    <name type="scientific">Drosophila albomicans</name>
    <name type="common">Fruit fly</name>
    <dbReference type="NCBI Taxonomy" id="7291"/>
    <lineage>
        <taxon>Eukaryota</taxon>
        <taxon>Metazoa</taxon>
        <taxon>Ecdysozoa</taxon>
        <taxon>Arthropoda</taxon>
        <taxon>Hexapoda</taxon>
        <taxon>Insecta</taxon>
        <taxon>Pterygota</taxon>
        <taxon>Neoptera</taxon>
        <taxon>Endopterygota</taxon>
        <taxon>Diptera</taxon>
        <taxon>Brachycera</taxon>
        <taxon>Muscomorpha</taxon>
        <taxon>Ephydroidea</taxon>
        <taxon>Drosophilidae</taxon>
        <taxon>Drosophila</taxon>
    </lineage>
</organism>
<keyword evidence="5" id="KW-0722">Serine protease inhibitor</keyword>
<dbReference type="Pfam" id="PF00079">
    <property type="entry name" value="Serpin"/>
    <property type="match status" value="1"/>
</dbReference>
<feature type="transmembrane region" description="Helical" evidence="10">
    <location>
        <begin position="618"/>
        <end position="639"/>
    </location>
</feature>
<keyword evidence="12" id="KW-1185">Reference proteome</keyword>
<dbReference type="Gene3D" id="1.20.1250.20">
    <property type="entry name" value="MFS general substrate transporter like domains"/>
    <property type="match status" value="1"/>
</dbReference>
<feature type="transmembrane region" description="Helical" evidence="10">
    <location>
        <begin position="696"/>
        <end position="719"/>
    </location>
</feature>
<dbReference type="InterPro" id="IPR042178">
    <property type="entry name" value="Serpin_sf_1"/>
</dbReference>
<keyword evidence="2" id="KW-0813">Transport</keyword>
<feature type="transmembrane region" description="Helical" evidence="10">
    <location>
        <begin position="477"/>
        <end position="497"/>
    </location>
</feature>
<gene>
    <name evidence="13" type="primary">LOC117568149</name>
</gene>
<dbReference type="InterPro" id="IPR020846">
    <property type="entry name" value="MFS_dom"/>
</dbReference>
<comment type="similarity">
    <text evidence="8">Belongs to the serpin family.</text>
</comment>
<feature type="transmembrane region" description="Helical" evidence="10">
    <location>
        <begin position="763"/>
        <end position="785"/>
    </location>
</feature>
<evidence type="ECO:0000259" key="11">
    <source>
        <dbReference type="PROSITE" id="PS50850"/>
    </source>
</evidence>
<dbReference type="InterPro" id="IPR005828">
    <property type="entry name" value="MFS_sugar_transport-like"/>
</dbReference>
<evidence type="ECO:0000256" key="10">
    <source>
        <dbReference type="SAM" id="Phobius"/>
    </source>
</evidence>
<feature type="transmembrane region" description="Helical" evidence="10">
    <location>
        <begin position="665"/>
        <end position="684"/>
    </location>
</feature>
<feature type="transmembrane region" description="Helical" evidence="10">
    <location>
        <begin position="536"/>
        <end position="555"/>
    </location>
</feature>
<accession>A0A9C6W5G0</accession>
<sequence length="910" mass="101578">MQTELRAKRLESEKNQEKNKTLEKATNRDTHIRWLHLKQNPYLIRELNKQRKTAKQRQITNNIYRVWATHSLLLLLLLQPPLHFAQIQHQSRYSMTSPDSNNVAEFSRRLATFSLNVYNKLITQKPNQNIIFSPFSIQTCAAMARLGAVGETAAQLDRGLGLISNNEAQIAESFHHVLTAYENSSILHIANKIYIMTGFELKDEFSSLISKQFLSAVEPVDFAKNVEAASKINSWVEQRTNNLIKDLVPPSALDKDSRLVLINAIHFKGNWVHQFPERDTRNEPFHLNDADSIEVPMMNLKKRFRYANLGDLDATALELPYKDSDLSMLIVLPNSKTGLSQLEEKLRSTPLSQITGALYSTDVIVKLPKFKSEFEVELSETFKQLGMTQLFSNEADFSNMLQSPEELKVSKIIHKAFIDVNEKGTEAAAATGVLTDVKTDFGIDNDRAGLLQTAFVVSYMVFAPLFGYLGDRYPRRLLMAVGVTLWSTTTILGSFMHQFGWFLTFRAMVGIGEASYSTIAPTIISDLFVNSVRSQMLALFYFAIPVGSGLGYIVGSKTAHLANNWRWALRVTPILGLIAVVLIFLIKDPKRGASEASHNLQPTSFLTDVKELVKNRSFMLSTAGFTCVAFVAGALAWWGPTYIHMGLRMQPGNEDLQLDDVSYKFGLVAMGAGLIGVPLGSVLAQRLRGRIENCDPYICAVGLFISAPMVFAALILPQTNGTMCFIFVFIAQVTLNLSWSIVADMLLYVVVPTRRSTAEAFQILISHALGDAGSPYLVGAISVAIKNHLSSEPKMISNQSFQSMSQVLENATETVTNTLKDMSFSPRVGSSEDVIKFEALQYSLFSTTFVEVLGGIFFLFTACYVIKDRRRAAQESMAKELRLAPGENKKDIFDSECLVMCTDIALRERA</sequence>
<dbReference type="SMART" id="SM00093">
    <property type="entry name" value="SERPIN"/>
    <property type="match status" value="1"/>
</dbReference>
<dbReference type="Pfam" id="PF00083">
    <property type="entry name" value="Sugar_tr"/>
    <property type="match status" value="1"/>
</dbReference>
<dbReference type="InterPro" id="IPR042185">
    <property type="entry name" value="Serpin_sf_2"/>
</dbReference>
<dbReference type="Gene3D" id="2.30.39.10">
    <property type="entry name" value="Alpha-1-antitrypsin, domain 1"/>
    <property type="match status" value="1"/>
</dbReference>
<evidence type="ECO:0000256" key="6">
    <source>
        <dbReference type="ARBA" id="ARBA00022989"/>
    </source>
</evidence>
<feature type="transmembrane region" description="Helical" evidence="10">
    <location>
        <begin position="842"/>
        <end position="866"/>
    </location>
</feature>